<proteinExistence type="predicted"/>
<evidence type="ECO:0000259" key="2">
    <source>
        <dbReference type="Pfam" id="PF08308"/>
    </source>
</evidence>
<dbReference type="Pfam" id="PF08308">
    <property type="entry name" value="PEGA"/>
    <property type="match status" value="1"/>
</dbReference>
<name>A0A381Y8R4_9ZZZZ</name>
<feature type="compositionally biased region" description="Basic residues" evidence="1">
    <location>
        <begin position="284"/>
        <end position="304"/>
    </location>
</feature>
<feature type="domain" description="PEGA" evidence="2">
    <location>
        <begin position="341"/>
        <end position="375"/>
    </location>
</feature>
<evidence type="ECO:0000313" key="3">
    <source>
        <dbReference type="EMBL" id="SVA73032.1"/>
    </source>
</evidence>
<reference evidence="3" key="1">
    <citation type="submission" date="2018-05" db="EMBL/GenBank/DDBJ databases">
        <authorList>
            <person name="Lanie J.A."/>
            <person name="Ng W.-L."/>
            <person name="Kazmierczak K.M."/>
            <person name="Andrzejewski T.M."/>
            <person name="Davidsen T.M."/>
            <person name="Wayne K.J."/>
            <person name="Tettelin H."/>
            <person name="Glass J.I."/>
            <person name="Rusch D."/>
            <person name="Podicherti R."/>
            <person name="Tsui H.-C.T."/>
            <person name="Winkler M.E."/>
        </authorList>
    </citation>
    <scope>NUCLEOTIDE SEQUENCE</scope>
</reference>
<dbReference type="InterPro" id="IPR013229">
    <property type="entry name" value="PEGA"/>
</dbReference>
<gene>
    <name evidence="3" type="ORF">METZ01_LOCUS125886</name>
</gene>
<feature type="region of interest" description="Disordered" evidence="1">
    <location>
        <begin position="213"/>
        <end position="307"/>
    </location>
</feature>
<organism evidence="3">
    <name type="scientific">marine metagenome</name>
    <dbReference type="NCBI Taxonomy" id="408172"/>
    <lineage>
        <taxon>unclassified sequences</taxon>
        <taxon>metagenomes</taxon>
        <taxon>ecological metagenomes</taxon>
    </lineage>
</organism>
<feature type="compositionally biased region" description="Polar residues" evidence="1">
    <location>
        <begin position="257"/>
        <end position="272"/>
    </location>
</feature>
<protein>
    <recommendedName>
        <fullName evidence="2">PEGA domain-containing protein</fullName>
    </recommendedName>
</protein>
<evidence type="ECO:0000256" key="1">
    <source>
        <dbReference type="SAM" id="MobiDB-lite"/>
    </source>
</evidence>
<feature type="compositionally biased region" description="Basic and acidic residues" evidence="1">
    <location>
        <begin position="213"/>
        <end position="223"/>
    </location>
</feature>
<feature type="compositionally biased region" description="Polar residues" evidence="1">
    <location>
        <begin position="236"/>
        <end position="247"/>
    </location>
</feature>
<sequence length="415" mass="47457">MIFSTLLGEINAHKVQLVSYHQKTNGLLIRIVVNNVPKSGNIAGWVGQENWFYLTINEAVLGENVLDNLKAKSPLLEIEGIQNQESVQIGFLLEHSIVDFEIFHSTSSRVFLVQIWRELDGQTVTDIKHSEKDNINKIFSLPKQEATGQPFHQSFLYAQEKYGTEKYFVWYDNWYSTESDDNSVGSVELDIWDKHWAGNEKIDILTADDISDRSVTDEKKDEIQSLQFGPPAPYNVFSNTTKNNTENSDPDPVDEPINSSLRSVPQKPSQPQKSLLNKKEPPKLKAKKVKQKKSAKKTPKKKEKKQLQYTKIPETKKLPYHLLPNISGRKTFLKIRCDLLDVSVYLDGKKMGKTPLTSRVPVTPGWHRIRIDIPGAPKRTQYGIPMPDYRDVYITKGRTQKVTFKFLQDKVEDSG</sequence>
<dbReference type="AlphaFoldDB" id="A0A381Y8R4"/>
<accession>A0A381Y8R4</accession>
<dbReference type="EMBL" id="UINC01017577">
    <property type="protein sequence ID" value="SVA73032.1"/>
    <property type="molecule type" value="Genomic_DNA"/>
</dbReference>